<comment type="caution">
    <text evidence="2">The sequence shown here is derived from an EMBL/GenBank/DDBJ whole genome shotgun (WGS) entry which is preliminary data.</text>
</comment>
<gene>
    <name evidence="2" type="ORF">PVK06_047498</name>
</gene>
<accession>A0ABR0MFD0</accession>
<keyword evidence="3" id="KW-1185">Reference proteome</keyword>
<evidence type="ECO:0000259" key="1">
    <source>
        <dbReference type="Pfam" id="PF00078"/>
    </source>
</evidence>
<evidence type="ECO:0000313" key="2">
    <source>
        <dbReference type="EMBL" id="KAK5771302.1"/>
    </source>
</evidence>
<name>A0ABR0MFD0_GOSAR</name>
<proteinExistence type="predicted"/>
<dbReference type="Proteomes" id="UP001358586">
    <property type="component" value="Chromosome 13"/>
</dbReference>
<sequence length="160" mass="17439">MGSQNYDMCGIGLLVAMNGKVGNLFFPSRGLQQGNPQSPYLFLICKEGLSTLLRMAATSGDLKGIRINGDAPLITHLFFADDSLIFEDATSHRARALKDNLEIYVHSSGHSSGQLINFDKSGVFFNSNVKQNSKERVCQILEVNSSINPEKYLGLPSIVG</sequence>
<protein>
    <recommendedName>
        <fullName evidence="1">Reverse transcriptase domain-containing protein</fullName>
    </recommendedName>
</protein>
<reference evidence="2 3" key="1">
    <citation type="submission" date="2023-03" db="EMBL/GenBank/DDBJ databases">
        <title>WGS of Gossypium arboreum.</title>
        <authorList>
            <person name="Yu D."/>
        </authorList>
    </citation>
    <scope>NUCLEOTIDE SEQUENCE [LARGE SCALE GENOMIC DNA]</scope>
    <source>
        <tissue evidence="2">Leaf</tissue>
    </source>
</reference>
<dbReference type="InterPro" id="IPR000477">
    <property type="entry name" value="RT_dom"/>
</dbReference>
<dbReference type="EMBL" id="JARKNE010000013">
    <property type="protein sequence ID" value="KAK5771302.1"/>
    <property type="molecule type" value="Genomic_DNA"/>
</dbReference>
<organism evidence="2 3">
    <name type="scientific">Gossypium arboreum</name>
    <name type="common">Tree cotton</name>
    <name type="synonym">Gossypium nanking</name>
    <dbReference type="NCBI Taxonomy" id="29729"/>
    <lineage>
        <taxon>Eukaryota</taxon>
        <taxon>Viridiplantae</taxon>
        <taxon>Streptophyta</taxon>
        <taxon>Embryophyta</taxon>
        <taxon>Tracheophyta</taxon>
        <taxon>Spermatophyta</taxon>
        <taxon>Magnoliopsida</taxon>
        <taxon>eudicotyledons</taxon>
        <taxon>Gunneridae</taxon>
        <taxon>Pentapetalae</taxon>
        <taxon>rosids</taxon>
        <taxon>malvids</taxon>
        <taxon>Malvales</taxon>
        <taxon>Malvaceae</taxon>
        <taxon>Malvoideae</taxon>
        <taxon>Gossypium</taxon>
    </lineage>
</organism>
<evidence type="ECO:0000313" key="3">
    <source>
        <dbReference type="Proteomes" id="UP001358586"/>
    </source>
</evidence>
<feature type="domain" description="Reverse transcriptase" evidence="1">
    <location>
        <begin position="16"/>
        <end position="125"/>
    </location>
</feature>
<dbReference type="Pfam" id="PF00078">
    <property type="entry name" value="RVT_1"/>
    <property type="match status" value="1"/>
</dbReference>